<keyword evidence="5" id="KW-1185">Reference proteome</keyword>
<proteinExistence type="predicted"/>
<accession>A0A2P7YM22</accession>
<dbReference type="STRING" id="418784.A0A2P7YM22"/>
<organism evidence="4 5">
    <name type="scientific">Candidozyma pseudohaemuli</name>
    <dbReference type="NCBI Taxonomy" id="418784"/>
    <lineage>
        <taxon>Eukaryota</taxon>
        <taxon>Fungi</taxon>
        <taxon>Dikarya</taxon>
        <taxon>Ascomycota</taxon>
        <taxon>Saccharomycotina</taxon>
        <taxon>Pichiomycetes</taxon>
        <taxon>Metschnikowiaceae</taxon>
        <taxon>Candidozyma</taxon>
    </lineage>
</organism>
<dbReference type="OrthoDB" id="1696305at2759"/>
<dbReference type="GeneID" id="36566829"/>
<name>A0A2P7YM22_9ASCO</name>
<evidence type="ECO:0000259" key="3">
    <source>
        <dbReference type="SMART" id="SM00916"/>
    </source>
</evidence>
<dbReference type="InterPro" id="IPR007741">
    <property type="entry name" value="Ribosomal_mL43/mS25/NADH_DH"/>
</dbReference>
<dbReference type="SMART" id="SM00916">
    <property type="entry name" value="L51_S25_CI-B8"/>
    <property type="match status" value="1"/>
</dbReference>
<protein>
    <recommendedName>
        <fullName evidence="3">Ribosomal protein/NADH dehydrogenase domain-containing protein</fullName>
    </recommendedName>
</protein>
<comment type="subcellular location">
    <subcellularLocation>
        <location evidence="1">Mitochondrion</location>
    </subcellularLocation>
</comment>
<evidence type="ECO:0000313" key="4">
    <source>
        <dbReference type="EMBL" id="PSK37016.1"/>
    </source>
</evidence>
<sequence>MSAKMFKNLPTSSLAKQISRINMIAGTPKNAYRFGDNTKKIEVILLEKNIIGPRTGLRKFLKLQLPTLKFHNENVDFFCTRVRATSKDDIAKVPTKIVIHDASNNKTEIDCHALDEQKILKKLIKATEATRVPESEIPHIQHPFIAL</sequence>
<comment type="caution">
    <text evidence="4">The sequence shown here is derived from an EMBL/GenBank/DDBJ whole genome shotgun (WGS) entry which is preliminary data.</text>
</comment>
<dbReference type="Proteomes" id="UP000241107">
    <property type="component" value="Unassembled WGS sequence"/>
</dbReference>
<gene>
    <name evidence="4" type="ORF">C7M61_003441</name>
</gene>
<evidence type="ECO:0000256" key="1">
    <source>
        <dbReference type="ARBA" id="ARBA00004173"/>
    </source>
</evidence>
<dbReference type="RefSeq" id="XP_024712867.1">
    <property type="nucleotide sequence ID" value="XM_024858780.1"/>
</dbReference>
<feature type="domain" description="Ribosomal protein/NADH dehydrogenase" evidence="3">
    <location>
        <begin position="49"/>
        <end position="130"/>
    </location>
</feature>
<dbReference type="AlphaFoldDB" id="A0A2P7YM22"/>
<evidence type="ECO:0000256" key="2">
    <source>
        <dbReference type="ARBA" id="ARBA00023128"/>
    </source>
</evidence>
<evidence type="ECO:0000313" key="5">
    <source>
        <dbReference type="Proteomes" id="UP000241107"/>
    </source>
</evidence>
<dbReference type="VEuPathDB" id="FungiDB:C7M61_003441"/>
<dbReference type="GO" id="GO:0005739">
    <property type="term" value="C:mitochondrion"/>
    <property type="evidence" value="ECO:0007669"/>
    <property type="project" value="UniProtKB-SubCell"/>
</dbReference>
<keyword evidence="2" id="KW-0496">Mitochondrion</keyword>
<reference evidence="4 5" key="1">
    <citation type="submission" date="2018-03" db="EMBL/GenBank/DDBJ databases">
        <title>Candida pseudohaemulonii genome assembly and annotation.</title>
        <authorList>
            <person name="Munoz J.F."/>
            <person name="Gade L.G."/>
            <person name="Chow N.A."/>
            <person name="Litvintseva A.P."/>
            <person name="Loparev V.N."/>
            <person name="Cuomo C.A."/>
        </authorList>
    </citation>
    <scope>NUCLEOTIDE SEQUENCE [LARGE SCALE GENOMIC DNA]</scope>
    <source>
        <strain evidence="4 5">B12108</strain>
    </source>
</reference>
<dbReference type="EMBL" id="PYFQ01000009">
    <property type="protein sequence ID" value="PSK37016.1"/>
    <property type="molecule type" value="Genomic_DNA"/>
</dbReference>